<evidence type="ECO:0000313" key="2">
    <source>
        <dbReference type="EMBL" id="KKL65410.1"/>
    </source>
</evidence>
<dbReference type="AlphaFoldDB" id="A0A0F9G7E7"/>
<feature type="non-terminal residue" evidence="2">
    <location>
        <position position="1"/>
    </location>
</feature>
<keyword evidence="1" id="KW-0812">Transmembrane</keyword>
<sequence length="153" mass="17111">KAIMLRGWMEANKDWQHQLDEHVAKMNNRYIGRINVKKIAVGIRTMMASYTPTLYWSLATGVSFLISLMLSGYCWADVGGGVDGWLSAVVAFIFVNLSIFVIIGLLYFGPLDGDGGLIKGFVNKHGVDLEDDVFISYLKAVKEKMCPLIEWTD</sequence>
<organism evidence="2">
    <name type="scientific">marine sediment metagenome</name>
    <dbReference type="NCBI Taxonomy" id="412755"/>
    <lineage>
        <taxon>unclassified sequences</taxon>
        <taxon>metagenomes</taxon>
        <taxon>ecological metagenomes</taxon>
    </lineage>
</organism>
<comment type="caution">
    <text evidence="2">The sequence shown here is derived from an EMBL/GenBank/DDBJ whole genome shotgun (WGS) entry which is preliminary data.</text>
</comment>
<name>A0A0F9G7E7_9ZZZZ</name>
<protein>
    <submittedName>
        <fullName evidence="2">Uncharacterized protein</fullName>
    </submittedName>
</protein>
<gene>
    <name evidence="2" type="ORF">LCGC14_2155220</name>
</gene>
<evidence type="ECO:0000256" key="1">
    <source>
        <dbReference type="SAM" id="Phobius"/>
    </source>
</evidence>
<feature type="transmembrane region" description="Helical" evidence="1">
    <location>
        <begin position="85"/>
        <end position="109"/>
    </location>
</feature>
<reference evidence="2" key="1">
    <citation type="journal article" date="2015" name="Nature">
        <title>Complex archaea that bridge the gap between prokaryotes and eukaryotes.</title>
        <authorList>
            <person name="Spang A."/>
            <person name="Saw J.H."/>
            <person name="Jorgensen S.L."/>
            <person name="Zaremba-Niedzwiedzka K."/>
            <person name="Martijn J."/>
            <person name="Lind A.E."/>
            <person name="van Eijk R."/>
            <person name="Schleper C."/>
            <person name="Guy L."/>
            <person name="Ettema T.J."/>
        </authorList>
    </citation>
    <scope>NUCLEOTIDE SEQUENCE</scope>
</reference>
<accession>A0A0F9G7E7</accession>
<keyword evidence="1" id="KW-1133">Transmembrane helix</keyword>
<dbReference type="EMBL" id="LAZR01027539">
    <property type="protein sequence ID" value="KKL65410.1"/>
    <property type="molecule type" value="Genomic_DNA"/>
</dbReference>
<feature type="transmembrane region" description="Helical" evidence="1">
    <location>
        <begin position="54"/>
        <end position="73"/>
    </location>
</feature>
<proteinExistence type="predicted"/>
<keyword evidence="1" id="KW-0472">Membrane</keyword>